<accession>A0A8G2F786</accession>
<reference evidence="2 5" key="2">
    <citation type="submission" date="2024-07" db="EMBL/GenBank/DDBJ databases">
        <title>Active virus-host system and metabolic interactions in a Lokiarchaeon culture.</title>
        <authorList>
            <person name="Ponce Toledo R.I."/>
            <person name="Rodrigues Oliveira T."/>
            <person name="Schleper C."/>
        </authorList>
    </citation>
    <scope>NUCLEOTIDE SEQUENCE [LARGE SCALE GENOMIC DNA]</scope>
    <source>
        <strain evidence="2 5">B35</strain>
    </source>
</reference>
<evidence type="ECO:0000313" key="5">
    <source>
        <dbReference type="Proteomes" id="UP001568358"/>
    </source>
</evidence>
<dbReference type="RefSeq" id="WP_020002123.1">
    <property type="nucleotide sequence ID" value="NZ_CP192217.1"/>
</dbReference>
<reference evidence="3 4" key="1">
    <citation type="submission" date="2016-11" db="EMBL/GenBank/DDBJ databases">
        <authorList>
            <person name="Varghese N."/>
            <person name="Submissions S."/>
        </authorList>
    </citation>
    <scope>NUCLEOTIDE SEQUENCE [LARGE SCALE GENOMIC DNA]</scope>
    <source>
        <strain evidence="3 4">DSM 17919</strain>
    </source>
</reference>
<keyword evidence="5" id="KW-1185">Reference proteome</keyword>
<dbReference type="EMBL" id="JBFSOO010000003">
    <property type="protein sequence ID" value="MEZ6852885.1"/>
    <property type="molecule type" value="Genomic_DNA"/>
</dbReference>
<keyword evidence="1" id="KW-0812">Transmembrane</keyword>
<dbReference type="AlphaFoldDB" id="A0A8G2F786"/>
<feature type="transmembrane region" description="Helical" evidence="1">
    <location>
        <begin position="33"/>
        <end position="56"/>
    </location>
</feature>
<keyword evidence="1" id="KW-1133">Transmembrane helix</keyword>
<dbReference type="Proteomes" id="UP001568358">
    <property type="component" value="Unassembled WGS sequence"/>
</dbReference>
<proteinExistence type="predicted"/>
<name>A0A8G2F786_9BACT</name>
<dbReference type="Proteomes" id="UP000184001">
    <property type="component" value="Unassembled WGS sequence"/>
</dbReference>
<protein>
    <submittedName>
        <fullName evidence="3">Uncharacterized protein</fullName>
    </submittedName>
</protein>
<organism evidence="3 4">
    <name type="scientific">Halodesulfovibrio aestuarii</name>
    <dbReference type="NCBI Taxonomy" id="126333"/>
    <lineage>
        <taxon>Bacteria</taxon>
        <taxon>Pseudomonadati</taxon>
        <taxon>Thermodesulfobacteriota</taxon>
        <taxon>Desulfovibrionia</taxon>
        <taxon>Desulfovibrionales</taxon>
        <taxon>Desulfovibrionaceae</taxon>
        <taxon>Halodesulfovibrio</taxon>
    </lineage>
</organism>
<evidence type="ECO:0000256" key="1">
    <source>
        <dbReference type="SAM" id="Phobius"/>
    </source>
</evidence>
<comment type="caution">
    <text evidence="3">The sequence shown here is derived from an EMBL/GenBank/DDBJ whole genome shotgun (WGS) entry which is preliminary data.</text>
</comment>
<sequence length="352" mass="40231">MHDFIFSASTSSNNFFSQIGKSFSASSFRTETALFTVYALLLIVAILIAVIIFMWFKNRKNNKYIPQDWVLHPSHIANTLRIARDEHEKFEVQFHSNGEKRRSTSCLLTDVSKDVLTIECSGLTNLQSSWVGKDVDCYFQVHKVSTGSTFFMFTTQILGVRGYANGTAILTLQTPVKLEQRQKRASLRISPPQQYIMGLAAWIAPDGISTKGTLDIRQWGRPVLTYLPEKSSQIILDNISAGGTKVRIPRAEMRKCDLDFKIGDKLFLLIDLWDPDTGQRVRYWLLCRVQNPFIDFVTHDAELGLQFLFTAQPDKKNTAELRWIEEPIGTGLDSIGNWVMRRHLELYREKGI</sequence>
<evidence type="ECO:0000313" key="4">
    <source>
        <dbReference type="Proteomes" id="UP000184001"/>
    </source>
</evidence>
<dbReference type="EMBL" id="FQZR01000002">
    <property type="protein sequence ID" value="SHI79231.1"/>
    <property type="molecule type" value="Genomic_DNA"/>
</dbReference>
<evidence type="ECO:0000313" key="3">
    <source>
        <dbReference type="EMBL" id="SHI79231.1"/>
    </source>
</evidence>
<keyword evidence="1" id="KW-0472">Membrane</keyword>
<evidence type="ECO:0000313" key="2">
    <source>
        <dbReference type="EMBL" id="MEZ6852885.1"/>
    </source>
</evidence>
<gene>
    <name evidence="2" type="ORF">AB2Z07_04955</name>
    <name evidence="3" type="ORF">SAMN05660830_01009</name>
</gene>